<proteinExistence type="predicted"/>
<protein>
    <recommendedName>
        <fullName evidence="3">HTH merR-type domain-containing protein</fullName>
    </recommendedName>
</protein>
<comment type="caution">
    <text evidence="1">The sequence shown here is derived from an EMBL/GenBank/DDBJ whole genome shotgun (WGS) entry which is preliminary data.</text>
</comment>
<dbReference type="AlphaFoldDB" id="A0A511R6D9"/>
<evidence type="ECO:0000313" key="1">
    <source>
        <dbReference type="EMBL" id="GEM85183.1"/>
    </source>
</evidence>
<accession>A0A511R6D9</accession>
<evidence type="ECO:0000313" key="2">
    <source>
        <dbReference type="Proteomes" id="UP000321197"/>
    </source>
</evidence>
<dbReference type="Proteomes" id="UP000321197">
    <property type="component" value="Unassembled WGS sequence"/>
</dbReference>
<dbReference type="RefSeq" id="WP_119341360.1">
    <property type="nucleotide sequence ID" value="NZ_BJXL01000187.1"/>
</dbReference>
<name>A0A511R6D9_9DEIN</name>
<sequence length="74" mass="8456">MPARTIAEERRRLLDYGMTPEEVEIWLALGKVAGTLLKLPTLHPNEQEETVRDIHNLQNRLLARVGLRALGWGQ</sequence>
<evidence type="ECO:0008006" key="3">
    <source>
        <dbReference type="Google" id="ProtNLM"/>
    </source>
</evidence>
<organism evidence="1 2">
    <name type="scientific">Meiothermus hypogaeus NBRC 106114</name>
    <dbReference type="NCBI Taxonomy" id="1227553"/>
    <lineage>
        <taxon>Bacteria</taxon>
        <taxon>Thermotogati</taxon>
        <taxon>Deinococcota</taxon>
        <taxon>Deinococci</taxon>
        <taxon>Thermales</taxon>
        <taxon>Thermaceae</taxon>
        <taxon>Meiothermus</taxon>
    </lineage>
</organism>
<gene>
    <name evidence="1" type="ORF">MHY01S_33490</name>
</gene>
<dbReference type="EMBL" id="BJXL01000187">
    <property type="protein sequence ID" value="GEM85183.1"/>
    <property type="molecule type" value="Genomic_DNA"/>
</dbReference>
<reference evidence="1 2" key="1">
    <citation type="submission" date="2019-07" db="EMBL/GenBank/DDBJ databases">
        <title>Whole genome shotgun sequence of Meiothermus hypogaeus NBRC 106114.</title>
        <authorList>
            <person name="Hosoyama A."/>
            <person name="Uohara A."/>
            <person name="Ohji S."/>
            <person name="Ichikawa N."/>
        </authorList>
    </citation>
    <scope>NUCLEOTIDE SEQUENCE [LARGE SCALE GENOMIC DNA]</scope>
    <source>
        <strain evidence="1 2">NBRC 106114</strain>
    </source>
</reference>